<dbReference type="EMBL" id="JACCBA010000001">
    <property type="protein sequence ID" value="NYD48637.1"/>
    <property type="molecule type" value="Genomic_DNA"/>
</dbReference>
<protein>
    <submittedName>
        <fullName evidence="2">Ketosteroid isomerase-like protein</fullName>
    </submittedName>
</protein>
<dbReference type="Proteomes" id="UP000529783">
    <property type="component" value="Unassembled WGS sequence"/>
</dbReference>
<dbReference type="GO" id="GO:0016853">
    <property type="term" value="F:isomerase activity"/>
    <property type="evidence" value="ECO:0007669"/>
    <property type="project" value="UniProtKB-KW"/>
</dbReference>
<sequence>MRPLAERPEDVPHVFADRFNGGDPAAVAAVYEEGAVFVPEPGTPLTGADAHAANARFMALGLPIKVSPRHVYSAGDLALLIVDWVIEGPSREGPVRIEGTATDVARRGPDGRWRYAVDNPFGTSAPGG</sequence>
<gene>
    <name evidence="2" type="ORF">BJY14_004620</name>
</gene>
<dbReference type="AlphaFoldDB" id="A0A7Y9JGU4"/>
<dbReference type="SUPFAM" id="SSF54427">
    <property type="entry name" value="NTF2-like"/>
    <property type="match status" value="1"/>
</dbReference>
<dbReference type="RefSeq" id="WP_179845514.1">
    <property type="nucleotide sequence ID" value="NZ_JACCBA010000001.1"/>
</dbReference>
<evidence type="ECO:0000313" key="2">
    <source>
        <dbReference type="EMBL" id="NYD48637.1"/>
    </source>
</evidence>
<dbReference type="Pfam" id="PF14534">
    <property type="entry name" value="DUF4440"/>
    <property type="match status" value="1"/>
</dbReference>
<evidence type="ECO:0000313" key="3">
    <source>
        <dbReference type="Proteomes" id="UP000529783"/>
    </source>
</evidence>
<dbReference type="Gene3D" id="3.10.450.50">
    <property type="match status" value="1"/>
</dbReference>
<dbReference type="InterPro" id="IPR027843">
    <property type="entry name" value="DUF4440"/>
</dbReference>
<dbReference type="InterPro" id="IPR032710">
    <property type="entry name" value="NTF2-like_dom_sf"/>
</dbReference>
<organism evidence="2 3">
    <name type="scientific">Actinomadura luteofluorescens</name>
    <dbReference type="NCBI Taxonomy" id="46163"/>
    <lineage>
        <taxon>Bacteria</taxon>
        <taxon>Bacillati</taxon>
        <taxon>Actinomycetota</taxon>
        <taxon>Actinomycetes</taxon>
        <taxon>Streptosporangiales</taxon>
        <taxon>Thermomonosporaceae</taxon>
        <taxon>Actinomadura</taxon>
    </lineage>
</organism>
<keyword evidence="3" id="KW-1185">Reference proteome</keyword>
<name>A0A7Y9JGU4_9ACTN</name>
<keyword evidence="2" id="KW-0413">Isomerase</keyword>
<evidence type="ECO:0000259" key="1">
    <source>
        <dbReference type="Pfam" id="PF14534"/>
    </source>
</evidence>
<feature type="domain" description="DUF4440" evidence="1">
    <location>
        <begin position="17"/>
        <end position="114"/>
    </location>
</feature>
<accession>A0A7Y9JGU4</accession>
<reference evidence="2 3" key="1">
    <citation type="submission" date="2020-07" db="EMBL/GenBank/DDBJ databases">
        <title>Sequencing the genomes of 1000 actinobacteria strains.</title>
        <authorList>
            <person name="Klenk H.-P."/>
        </authorList>
    </citation>
    <scope>NUCLEOTIDE SEQUENCE [LARGE SCALE GENOMIC DNA]</scope>
    <source>
        <strain evidence="2 3">DSM 40398</strain>
    </source>
</reference>
<dbReference type="CDD" id="cd00531">
    <property type="entry name" value="NTF2_like"/>
    <property type="match status" value="1"/>
</dbReference>
<comment type="caution">
    <text evidence="2">The sequence shown here is derived from an EMBL/GenBank/DDBJ whole genome shotgun (WGS) entry which is preliminary data.</text>
</comment>
<proteinExistence type="predicted"/>